<evidence type="ECO:0000256" key="3">
    <source>
        <dbReference type="RuleBase" id="RU000363"/>
    </source>
</evidence>
<dbReference type="Pfam" id="PF00106">
    <property type="entry name" value="adh_short"/>
    <property type="match status" value="1"/>
</dbReference>
<name>A0A6G9YL01_9NOCA</name>
<keyword evidence="2" id="KW-0560">Oxidoreductase</keyword>
<dbReference type="PANTHER" id="PTHR44196">
    <property type="entry name" value="DEHYDROGENASE/REDUCTASE SDR FAMILY MEMBER 7B"/>
    <property type="match status" value="1"/>
</dbReference>
<evidence type="ECO:0000256" key="2">
    <source>
        <dbReference type="ARBA" id="ARBA00023002"/>
    </source>
</evidence>
<evidence type="ECO:0000259" key="4">
    <source>
        <dbReference type="SMART" id="SM00822"/>
    </source>
</evidence>
<dbReference type="GO" id="GO:0016491">
    <property type="term" value="F:oxidoreductase activity"/>
    <property type="evidence" value="ECO:0007669"/>
    <property type="project" value="UniProtKB-KW"/>
</dbReference>
<keyword evidence="6" id="KW-1185">Reference proteome</keyword>
<proteinExistence type="inferred from homology"/>
<dbReference type="InterPro" id="IPR057326">
    <property type="entry name" value="KR_dom"/>
</dbReference>
<dbReference type="SMART" id="SM00822">
    <property type="entry name" value="PKS_KR"/>
    <property type="match status" value="1"/>
</dbReference>
<dbReference type="SUPFAM" id="SSF51735">
    <property type="entry name" value="NAD(P)-binding Rossmann-fold domains"/>
    <property type="match status" value="1"/>
</dbReference>
<dbReference type="InterPro" id="IPR020904">
    <property type="entry name" value="Sc_DH/Rdtase_CS"/>
</dbReference>
<dbReference type="EMBL" id="CP046172">
    <property type="protein sequence ID" value="QIS13613.1"/>
    <property type="molecule type" value="Genomic_DNA"/>
</dbReference>
<dbReference type="PRINTS" id="PR00081">
    <property type="entry name" value="GDHRDH"/>
</dbReference>
<dbReference type="GO" id="GO:0016020">
    <property type="term" value="C:membrane"/>
    <property type="evidence" value="ECO:0007669"/>
    <property type="project" value="TreeGrafter"/>
</dbReference>
<dbReference type="AlphaFoldDB" id="A0A6G9YL01"/>
<dbReference type="Gene3D" id="3.40.50.720">
    <property type="entry name" value="NAD(P)-binding Rossmann-like Domain"/>
    <property type="match status" value="1"/>
</dbReference>
<accession>A0A6G9YL01</accession>
<dbReference type="PROSITE" id="PS00061">
    <property type="entry name" value="ADH_SHORT"/>
    <property type="match status" value="1"/>
</dbReference>
<evidence type="ECO:0000313" key="5">
    <source>
        <dbReference type="EMBL" id="QIS13613.1"/>
    </source>
</evidence>
<dbReference type="InterPro" id="IPR002347">
    <property type="entry name" value="SDR_fam"/>
</dbReference>
<dbReference type="PANTHER" id="PTHR44196:SF1">
    <property type="entry name" value="DEHYDROGENASE_REDUCTASE SDR FAMILY MEMBER 7B"/>
    <property type="match status" value="1"/>
</dbReference>
<gene>
    <name evidence="5" type="ORF">F5544_28820</name>
</gene>
<sequence length="293" mass="30654">MSSRGMGARAMAFLGRKIGGGQFDWYNGRIVAITGAGSGIGRELSLELSRRGAHLALADIDAAKVGETKQLCTGSGRVEISQTDVHDRDASNAFAADTIERFGRCDVLVTCAGILHVGTVASTPDADFETVMGVNFLGTVHVTKAFLPHLLATGEPARIANLSSALGFVGSAEHAPYAASKFAIRAFGESLRAELAGSNVAVSVVFPGGIRTPISRAALVAPDVDPHKVIARFERRIARTDADTAARAILAGVERGRAQVLIGADAWLATLAARIAGPHHDRVINAVAKLRSR</sequence>
<evidence type="ECO:0000256" key="1">
    <source>
        <dbReference type="ARBA" id="ARBA00006484"/>
    </source>
</evidence>
<reference evidence="5 6" key="1">
    <citation type="journal article" date="2019" name="ACS Chem. Biol.">
        <title>Identification and Mobilization of a Cryptic Antibiotic Biosynthesis Gene Locus from a Human-Pathogenic Nocardia Isolate.</title>
        <authorList>
            <person name="Herisse M."/>
            <person name="Ishida K."/>
            <person name="Porter J.L."/>
            <person name="Howden B."/>
            <person name="Hertweck C."/>
            <person name="Stinear T.P."/>
            <person name="Pidot S.J."/>
        </authorList>
    </citation>
    <scope>NUCLEOTIDE SEQUENCE [LARGE SCALE GENOMIC DNA]</scope>
    <source>
        <strain evidence="5 6">AUSMDU00012717</strain>
    </source>
</reference>
<comment type="similarity">
    <text evidence="1 3">Belongs to the short-chain dehydrogenases/reductases (SDR) family.</text>
</comment>
<dbReference type="Proteomes" id="UP000503540">
    <property type="component" value="Chromosome"/>
</dbReference>
<dbReference type="KEGG" id="nah:F5544_28820"/>
<feature type="domain" description="Ketoreductase" evidence="4">
    <location>
        <begin position="29"/>
        <end position="213"/>
    </location>
</feature>
<dbReference type="InterPro" id="IPR036291">
    <property type="entry name" value="NAD(P)-bd_dom_sf"/>
</dbReference>
<organism evidence="5 6">
    <name type="scientific">Nocardia arthritidis</name>
    <dbReference type="NCBI Taxonomy" id="228602"/>
    <lineage>
        <taxon>Bacteria</taxon>
        <taxon>Bacillati</taxon>
        <taxon>Actinomycetota</taxon>
        <taxon>Actinomycetes</taxon>
        <taxon>Mycobacteriales</taxon>
        <taxon>Nocardiaceae</taxon>
        <taxon>Nocardia</taxon>
    </lineage>
</organism>
<dbReference type="PRINTS" id="PR00080">
    <property type="entry name" value="SDRFAMILY"/>
</dbReference>
<dbReference type="RefSeq" id="WP_238846724.1">
    <property type="nucleotide sequence ID" value="NZ_CP046172.1"/>
</dbReference>
<protein>
    <submittedName>
        <fullName evidence="5">SDR family NAD(P)-dependent oxidoreductase</fullName>
    </submittedName>
</protein>
<evidence type="ECO:0000313" key="6">
    <source>
        <dbReference type="Proteomes" id="UP000503540"/>
    </source>
</evidence>